<organism evidence="10 11">
    <name type="scientific">candidate division MSBL1 archaeon SCGC-AAA259I14</name>
    <dbReference type="NCBI Taxonomy" id="1698268"/>
    <lineage>
        <taxon>Archaea</taxon>
        <taxon>Methanobacteriati</taxon>
        <taxon>Methanobacteriota</taxon>
        <taxon>candidate division MSBL1</taxon>
    </lineage>
</organism>
<dbReference type="InterPro" id="IPR027417">
    <property type="entry name" value="P-loop_NTPase"/>
</dbReference>
<dbReference type="Pfam" id="PF00005">
    <property type="entry name" value="ABC_tran"/>
    <property type="match status" value="2"/>
</dbReference>
<proteinExistence type="predicted"/>
<evidence type="ECO:0000256" key="3">
    <source>
        <dbReference type="ARBA" id="ARBA00022475"/>
    </source>
</evidence>
<dbReference type="PATRIC" id="fig|1698268.3.peg.57"/>
<dbReference type="PANTHER" id="PTHR43790:SF9">
    <property type="entry name" value="GALACTOFURANOSE TRANSPORTER ATP-BINDING PROTEIN YTFR"/>
    <property type="match status" value="1"/>
</dbReference>
<evidence type="ECO:0000256" key="7">
    <source>
        <dbReference type="ARBA" id="ARBA00022967"/>
    </source>
</evidence>
<protein>
    <recommendedName>
        <fullName evidence="9">ABC transporter domain-containing protein</fullName>
    </recommendedName>
</protein>
<dbReference type="SUPFAM" id="SSF52540">
    <property type="entry name" value="P-loop containing nucleoside triphosphate hydrolases"/>
    <property type="match status" value="2"/>
</dbReference>
<dbReference type="InterPro" id="IPR050107">
    <property type="entry name" value="ABC_carbohydrate_import_ATPase"/>
</dbReference>
<dbReference type="PROSITE" id="PS50893">
    <property type="entry name" value="ABC_TRANSPORTER_2"/>
    <property type="match status" value="2"/>
</dbReference>
<gene>
    <name evidence="10" type="ORF">AKJ38_00260</name>
</gene>
<evidence type="ECO:0000256" key="1">
    <source>
        <dbReference type="ARBA" id="ARBA00004202"/>
    </source>
</evidence>
<evidence type="ECO:0000256" key="4">
    <source>
        <dbReference type="ARBA" id="ARBA00022737"/>
    </source>
</evidence>
<dbReference type="EMBL" id="LHXS01000002">
    <property type="protein sequence ID" value="KXA97796.1"/>
    <property type="molecule type" value="Genomic_DNA"/>
</dbReference>
<dbReference type="PROSITE" id="PS00211">
    <property type="entry name" value="ABC_TRANSPORTER_1"/>
    <property type="match status" value="1"/>
</dbReference>
<dbReference type="SMART" id="SM00382">
    <property type="entry name" value="AAA"/>
    <property type="match status" value="2"/>
</dbReference>
<dbReference type="GO" id="GO:0005886">
    <property type="term" value="C:plasma membrane"/>
    <property type="evidence" value="ECO:0007669"/>
    <property type="project" value="UniProtKB-SubCell"/>
</dbReference>
<comment type="caution">
    <text evidence="10">The sequence shown here is derived from an EMBL/GenBank/DDBJ whole genome shotgun (WGS) entry which is preliminary data.</text>
</comment>
<evidence type="ECO:0000259" key="9">
    <source>
        <dbReference type="PROSITE" id="PS50893"/>
    </source>
</evidence>
<evidence type="ECO:0000313" key="11">
    <source>
        <dbReference type="Proteomes" id="UP000070414"/>
    </source>
</evidence>
<evidence type="ECO:0000313" key="10">
    <source>
        <dbReference type="EMBL" id="KXA97796.1"/>
    </source>
</evidence>
<feature type="domain" description="ABC transporter" evidence="9">
    <location>
        <begin position="251"/>
        <end position="495"/>
    </location>
</feature>
<evidence type="ECO:0000256" key="2">
    <source>
        <dbReference type="ARBA" id="ARBA00022448"/>
    </source>
</evidence>
<evidence type="ECO:0000256" key="8">
    <source>
        <dbReference type="ARBA" id="ARBA00023136"/>
    </source>
</evidence>
<accession>A0A133UUJ4</accession>
<keyword evidence="2" id="KW-0813">Transport</keyword>
<keyword evidence="7" id="KW-1278">Translocase</keyword>
<dbReference type="AlphaFoldDB" id="A0A133UUJ4"/>
<evidence type="ECO:0000256" key="5">
    <source>
        <dbReference type="ARBA" id="ARBA00022741"/>
    </source>
</evidence>
<keyword evidence="6" id="KW-0067">ATP-binding</keyword>
<dbReference type="GO" id="GO:0016887">
    <property type="term" value="F:ATP hydrolysis activity"/>
    <property type="evidence" value="ECO:0007669"/>
    <property type="project" value="InterPro"/>
</dbReference>
<dbReference type="FunFam" id="3.40.50.300:FF:000127">
    <property type="entry name" value="Ribose import ATP-binding protein RbsA"/>
    <property type="match status" value="1"/>
</dbReference>
<keyword evidence="8" id="KW-0472">Membrane</keyword>
<reference evidence="10 11" key="1">
    <citation type="journal article" date="2016" name="Sci. Rep.">
        <title>Metabolic traits of an uncultured archaeal lineage -MSBL1- from brine pools of the Red Sea.</title>
        <authorList>
            <person name="Mwirichia R."/>
            <person name="Alam I."/>
            <person name="Rashid M."/>
            <person name="Vinu M."/>
            <person name="Ba-Alawi W."/>
            <person name="Anthony Kamau A."/>
            <person name="Kamanda Ngugi D."/>
            <person name="Goker M."/>
            <person name="Klenk H.P."/>
            <person name="Bajic V."/>
            <person name="Stingl U."/>
        </authorList>
    </citation>
    <scope>NUCLEOTIDE SEQUENCE [LARGE SCALE GENOMIC DNA]</scope>
    <source>
        <strain evidence="10">SCGC-AAA259I14</strain>
    </source>
</reference>
<dbReference type="PANTHER" id="PTHR43790">
    <property type="entry name" value="CARBOHYDRATE TRANSPORT ATP-BINDING PROTEIN MG119-RELATED"/>
    <property type="match status" value="1"/>
</dbReference>
<dbReference type="Gene3D" id="3.40.50.300">
    <property type="entry name" value="P-loop containing nucleotide triphosphate hydrolases"/>
    <property type="match status" value="2"/>
</dbReference>
<dbReference type="InterPro" id="IPR003439">
    <property type="entry name" value="ABC_transporter-like_ATP-bd"/>
</dbReference>
<dbReference type="InterPro" id="IPR003593">
    <property type="entry name" value="AAA+_ATPase"/>
</dbReference>
<dbReference type="CDD" id="cd03215">
    <property type="entry name" value="ABC_Carb_Monos_II"/>
    <property type="match status" value="1"/>
</dbReference>
<keyword evidence="11" id="KW-1185">Reference proteome</keyword>
<keyword evidence="4" id="KW-0677">Repeat</keyword>
<dbReference type="InterPro" id="IPR017871">
    <property type="entry name" value="ABC_transporter-like_CS"/>
</dbReference>
<dbReference type="CDD" id="cd03216">
    <property type="entry name" value="ABC_Carb_Monos_I"/>
    <property type="match status" value="1"/>
</dbReference>
<keyword evidence="5" id="KW-0547">Nucleotide-binding</keyword>
<name>A0A133UUJ4_9EURY</name>
<dbReference type="Proteomes" id="UP000070414">
    <property type="component" value="Unassembled WGS sequence"/>
</dbReference>
<feature type="domain" description="ABC transporter" evidence="9">
    <location>
        <begin position="1"/>
        <end position="234"/>
    </location>
</feature>
<sequence>MKGIKKTFPGVVANDDINFDIKSREIHALLGENGAGKSTLMNILYGHYHPDKGEIFIRGEKAKIRSPKDAHRYGIGMVHQHLKLVPEHSVMENLLVGNPKSGKVLDVKKAKREVLDLCEKYGFDIDLDAKVRQLSAGEKQMVEIINALYRGAQILILDEPTATLTPEETDRLLKSLKTMTEEGNVVIPFITHRLPVVLRISDRITVLRKGKVVDTVKAGEVSEKDLAKMMVGREVLFRIERSEAKKGKKILEVKNLSALSDKGIRAIKNISFTLREGEILGVAGVTGNGQTELVETLAGLRKPVEGKIFYQGEEITKSSVRKRRKMGIEYIPTERVERGTVGEYNLVKNAALTYYLVEGYSKRGLLDFDKIRKKTEALKEEFDVIAPSVDVHADKLSGGNLQKSILARILGRNPKLLILHLPTHGLDVGAQEFVRKRILSARDDGTAVLLISESLDEVMQLSDKIAPIYEGEFVDILPGEEASREKVGSLMSGGE</sequence>
<dbReference type="GO" id="GO:0005524">
    <property type="term" value="F:ATP binding"/>
    <property type="evidence" value="ECO:0007669"/>
    <property type="project" value="UniProtKB-KW"/>
</dbReference>
<comment type="subcellular location">
    <subcellularLocation>
        <location evidence="1">Cell membrane</location>
        <topology evidence="1">Peripheral membrane protein</topology>
    </subcellularLocation>
</comment>
<keyword evidence="3" id="KW-1003">Cell membrane</keyword>
<evidence type="ECO:0000256" key="6">
    <source>
        <dbReference type="ARBA" id="ARBA00022840"/>
    </source>
</evidence>